<accession>A0AA96LL50</accession>
<keyword evidence="3" id="KW-1003">Cell membrane</keyword>
<feature type="transmembrane region" description="Helical" evidence="7">
    <location>
        <begin position="173"/>
        <end position="200"/>
    </location>
</feature>
<dbReference type="Pfam" id="PF00528">
    <property type="entry name" value="BPD_transp_1"/>
    <property type="match status" value="1"/>
</dbReference>
<evidence type="ECO:0000313" key="9">
    <source>
        <dbReference type="EMBL" id="WNR42974.1"/>
    </source>
</evidence>
<keyword evidence="10" id="KW-1185">Reference proteome</keyword>
<feature type="transmembrane region" description="Helical" evidence="7">
    <location>
        <begin position="91"/>
        <end position="112"/>
    </location>
</feature>
<dbReference type="GO" id="GO:0055085">
    <property type="term" value="P:transmembrane transport"/>
    <property type="evidence" value="ECO:0007669"/>
    <property type="project" value="InterPro"/>
</dbReference>
<dbReference type="EMBL" id="CP130319">
    <property type="protein sequence ID" value="WNR42974.1"/>
    <property type="molecule type" value="Genomic_DNA"/>
</dbReference>
<comment type="subcellular location">
    <subcellularLocation>
        <location evidence="1 7">Cell membrane</location>
        <topology evidence="1 7">Multi-pass membrane protein</topology>
    </subcellularLocation>
</comment>
<dbReference type="InterPro" id="IPR000515">
    <property type="entry name" value="MetI-like"/>
</dbReference>
<dbReference type="CDD" id="cd06261">
    <property type="entry name" value="TM_PBP2"/>
    <property type="match status" value="1"/>
</dbReference>
<proteinExistence type="inferred from homology"/>
<reference evidence="9" key="1">
    <citation type="submission" date="2022-02" db="EMBL/GenBank/DDBJ databases">
        <title>Paenibacillus sp. MBLB1832 Whole Genome Shotgun Sequencing.</title>
        <authorList>
            <person name="Hwang C.Y."/>
            <person name="Cho E.-S."/>
            <person name="Seo M.-J."/>
        </authorList>
    </citation>
    <scope>NUCLEOTIDE SEQUENCE</scope>
    <source>
        <strain evidence="9">MBLB1832</strain>
    </source>
</reference>
<dbReference type="KEGG" id="proo:MJB10_17860"/>
<evidence type="ECO:0000256" key="4">
    <source>
        <dbReference type="ARBA" id="ARBA00022692"/>
    </source>
</evidence>
<feature type="transmembrane region" description="Helical" evidence="7">
    <location>
        <begin position="288"/>
        <end position="306"/>
    </location>
</feature>
<evidence type="ECO:0000256" key="3">
    <source>
        <dbReference type="ARBA" id="ARBA00022475"/>
    </source>
</evidence>
<comment type="similarity">
    <text evidence="7">Belongs to the binding-protein-dependent transport system permease family.</text>
</comment>
<organism evidence="9 10">
    <name type="scientific">Paenibacillus roseopurpureus</name>
    <dbReference type="NCBI Taxonomy" id="2918901"/>
    <lineage>
        <taxon>Bacteria</taxon>
        <taxon>Bacillati</taxon>
        <taxon>Bacillota</taxon>
        <taxon>Bacilli</taxon>
        <taxon>Bacillales</taxon>
        <taxon>Paenibacillaceae</taxon>
        <taxon>Paenibacillus</taxon>
    </lineage>
</organism>
<feature type="transmembrane region" description="Helical" evidence="7">
    <location>
        <begin position="133"/>
        <end position="153"/>
    </location>
</feature>
<dbReference type="PANTHER" id="PTHR43227:SF11">
    <property type="entry name" value="BLL4140 PROTEIN"/>
    <property type="match status" value="1"/>
</dbReference>
<evidence type="ECO:0000259" key="8">
    <source>
        <dbReference type="PROSITE" id="PS50928"/>
    </source>
</evidence>
<feature type="domain" description="ABC transmembrane type-1" evidence="8">
    <location>
        <begin position="87"/>
        <end position="302"/>
    </location>
</feature>
<dbReference type="InterPro" id="IPR050809">
    <property type="entry name" value="UgpAE/MalFG_permease"/>
</dbReference>
<keyword evidence="4 7" id="KW-0812">Transmembrane</keyword>
<dbReference type="AlphaFoldDB" id="A0AA96LL50"/>
<dbReference type="PROSITE" id="PS50928">
    <property type="entry name" value="ABC_TM1"/>
    <property type="match status" value="1"/>
</dbReference>
<feature type="transmembrane region" description="Helical" evidence="7">
    <location>
        <begin position="221"/>
        <end position="239"/>
    </location>
</feature>
<dbReference type="Gene3D" id="1.10.3720.10">
    <property type="entry name" value="MetI-like"/>
    <property type="match status" value="1"/>
</dbReference>
<dbReference type="PANTHER" id="PTHR43227">
    <property type="entry name" value="BLL4140 PROTEIN"/>
    <property type="match status" value="1"/>
</dbReference>
<keyword evidence="6 7" id="KW-0472">Membrane</keyword>
<dbReference type="RefSeq" id="WP_314796856.1">
    <property type="nucleotide sequence ID" value="NZ_CP130319.1"/>
</dbReference>
<evidence type="ECO:0000256" key="5">
    <source>
        <dbReference type="ARBA" id="ARBA00022989"/>
    </source>
</evidence>
<keyword evidence="2 7" id="KW-0813">Transport</keyword>
<gene>
    <name evidence="9" type="ORF">MJB10_17860</name>
</gene>
<dbReference type="Proteomes" id="UP001304650">
    <property type="component" value="Chromosome"/>
</dbReference>
<dbReference type="GO" id="GO:0005886">
    <property type="term" value="C:plasma membrane"/>
    <property type="evidence" value="ECO:0007669"/>
    <property type="project" value="UniProtKB-SubCell"/>
</dbReference>
<evidence type="ECO:0000256" key="1">
    <source>
        <dbReference type="ARBA" id="ARBA00004651"/>
    </source>
</evidence>
<evidence type="ECO:0000313" key="10">
    <source>
        <dbReference type="Proteomes" id="UP001304650"/>
    </source>
</evidence>
<dbReference type="SUPFAM" id="SSF161098">
    <property type="entry name" value="MetI-like"/>
    <property type="match status" value="1"/>
</dbReference>
<protein>
    <submittedName>
        <fullName evidence="9">ABC transporter permease subunit</fullName>
    </submittedName>
</protein>
<name>A0AA96LL50_9BACL</name>
<sequence length="316" mass="35968">MFTATEAVVRRRKAWGAKLGQFRKDKFLYLLALPGILFFILFHYIPMYGVLIAFKKYSVYKGFMGSEWIGLDNFKTLFSTFGFERALRNTIIISLYQLIFAFPVPIILSILLNELRHALFKKFVQTVVYLPHFVSWVVIAGIMFAILSPNTGILNEIARFFGFETPNLMVSKAYFRGLLVVSNIWKEAGFGTVLYLATLVTIDDQLYEASKMDGANKWRQIWHITLPGLRTTVVILLIFRVGSILNAGLDQVFALYNPQVYEVSEILDTFIYKIAFENARYDLATASGVFKSIVGLVLVICVNWIAKKIDSESGII</sequence>
<keyword evidence="5 7" id="KW-1133">Transmembrane helix</keyword>
<evidence type="ECO:0000256" key="7">
    <source>
        <dbReference type="RuleBase" id="RU363032"/>
    </source>
</evidence>
<evidence type="ECO:0000256" key="2">
    <source>
        <dbReference type="ARBA" id="ARBA00022448"/>
    </source>
</evidence>
<dbReference type="InterPro" id="IPR035906">
    <property type="entry name" value="MetI-like_sf"/>
</dbReference>
<feature type="transmembrane region" description="Helical" evidence="7">
    <location>
        <begin position="27"/>
        <end position="54"/>
    </location>
</feature>
<evidence type="ECO:0000256" key="6">
    <source>
        <dbReference type="ARBA" id="ARBA00023136"/>
    </source>
</evidence>